<dbReference type="EMBL" id="VXRY01000528">
    <property type="protein sequence ID" value="MXY34943.1"/>
    <property type="molecule type" value="Genomic_DNA"/>
</dbReference>
<organism evidence="1">
    <name type="scientific">Boseongicola sp. SB0664_bin_43</name>
    <dbReference type="NCBI Taxonomy" id="2604844"/>
    <lineage>
        <taxon>Bacteria</taxon>
        <taxon>Pseudomonadati</taxon>
        <taxon>Pseudomonadota</taxon>
        <taxon>Alphaproteobacteria</taxon>
        <taxon>Rhodobacterales</taxon>
        <taxon>Paracoccaceae</taxon>
        <taxon>Boseongicola</taxon>
    </lineage>
</organism>
<dbReference type="Gene3D" id="3.10.450.530">
    <property type="entry name" value="Ribonuclease toxin, BrnT, of type II toxin-antitoxin system"/>
    <property type="match status" value="1"/>
</dbReference>
<protein>
    <submittedName>
        <fullName evidence="1">BrnT family toxin</fullName>
    </submittedName>
</protein>
<dbReference type="Pfam" id="PF04365">
    <property type="entry name" value="BrnT_toxin"/>
    <property type="match status" value="1"/>
</dbReference>
<comment type="caution">
    <text evidence="1">The sequence shown here is derived from an EMBL/GenBank/DDBJ whole genome shotgun (WGS) entry which is preliminary data.</text>
</comment>
<sequence length="96" mass="10727">MLFEWDDDKNLQNIAKDGLSFDDASRIFGGFTLDLVDDRFDYGEVREVSIGMIDGLAVVTVVHTSRDGVCRIISARPATRAERIGYEQAIQRAYGP</sequence>
<gene>
    <name evidence="1" type="ORF">F4Y60_12835</name>
</gene>
<name>A0A6B0Y4N4_9RHOB</name>
<evidence type="ECO:0000313" key="1">
    <source>
        <dbReference type="EMBL" id="MXY34943.1"/>
    </source>
</evidence>
<dbReference type="AlphaFoldDB" id="A0A6B0Y4N4"/>
<dbReference type="InterPro" id="IPR038573">
    <property type="entry name" value="BrnT_sf"/>
</dbReference>
<reference evidence="1" key="1">
    <citation type="submission" date="2019-09" db="EMBL/GenBank/DDBJ databases">
        <title>Characterisation of the sponge microbiome using genome-centric metagenomics.</title>
        <authorList>
            <person name="Engelberts J.P."/>
            <person name="Robbins S.J."/>
            <person name="De Goeij J.M."/>
            <person name="Aranda M."/>
            <person name="Bell S.C."/>
            <person name="Webster N.S."/>
        </authorList>
    </citation>
    <scope>NUCLEOTIDE SEQUENCE</scope>
    <source>
        <strain evidence="1">SB0664_bin_43</strain>
    </source>
</reference>
<accession>A0A6B0Y4N4</accession>
<dbReference type="InterPro" id="IPR007460">
    <property type="entry name" value="BrnT_toxin"/>
</dbReference>
<proteinExistence type="predicted"/>